<keyword evidence="2" id="KW-0812">Transmembrane</keyword>
<gene>
    <name evidence="3" type="ORF">TPC1_31478</name>
</gene>
<evidence type="ECO:0000256" key="1">
    <source>
        <dbReference type="SAM" id="MobiDB-lite"/>
    </source>
</evidence>
<feature type="non-terminal residue" evidence="3">
    <location>
        <position position="1"/>
    </location>
</feature>
<dbReference type="EMBL" id="GDID01007579">
    <property type="protein sequence ID" value="JAP89027.1"/>
    <property type="molecule type" value="Transcribed_RNA"/>
</dbReference>
<feature type="non-terminal residue" evidence="3">
    <location>
        <position position="354"/>
    </location>
</feature>
<organism evidence="3">
    <name type="scientific">Trepomonas sp. PC1</name>
    <dbReference type="NCBI Taxonomy" id="1076344"/>
    <lineage>
        <taxon>Eukaryota</taxon>
        <taxon>Metamonada</taxon>
        <taxon>Diplomonadida</taxon>
        <taxon>Hexamitidae</taxon>
        <taxon>Hexamitinae</taxon>
        <taxon>Trepomonas</taxon>
    </lineage>
</organism>
<reference evidence="3" key="1">
    <citation type="submission" date="2015-07" db="EMBL/GenBank/DDBJ databases">
        <title>Adaptation to a free-living lifestyle via gene acquisitions in the diplomonad Trepomonas sp. PC1.</title>
        <authorList>
            <person name="Xu F."/>
            <person name="Jerlstrom-Hultqvist J."/>
            <person name="Kolisko M."/>
            <person name="Simpson A.G.B."/>
            <person name="Roger A.J."/>
            <person name="Svard S.G."/>
            <person name="Andersson J.O."/>
        </authorList>
    </citation>
    <scope>NUCLEOTIDE SEQUENCE</scope>
    <source>
        <strain evidence="3">PC1</strain>
    </source>
</reference>
<proteinExistence type="predicted"/>
<keyword evidence="2" id="KW-1133">Transmembrane helix</keyword>
<protein>
    <recommendedName>
        <fullName evidence="4">Transmembrane protein</fullName>
    </recommendedName>
</protein>
<evidence type="ECO:0008006" key="4">
    <source>
        <dbReference type="Google" id="ProtNLM"/>
    </source>
</evidence>
<name>A0A146JX30_9EUKA</name>
<feature type="compositionally biased region" description="Polar residues" evidence="1">
    <location>
        <begin position="334"/>
        <end position="354"/>
    </location>
</feature>
<feature type="region of interest" description="Disordered" evidence="1">
    <location>
        <begin position="325"/>
        <end position="354"/>
    </location>
</feature>
<feature type="transmembrane region" description="Helical" evidence="2">
    <location>
        <begin position="248"/>
        <end position="273"/>
    </location>
</feature>
<sequence length="354" mass="40134">FEVFCNQYQLTLQNNKFIIHNSGTTIIPNSVKIYYLYKDFSVEQQVLTQQIQLDSQNNISIDIHSTTSHQVFTPNLNLIVQQCANLSSLLKISSALSVEGYGCQPVYQFEFSFVQNQQIYLISDLINISYTTYHLDQEYFIDELSAKINNVQIEIHGFLLNLDTHVKMGSISMCELTTVSVTLDEVTVYQKSNFGQCILQISFLQNFQTNQKLQINTTLFNISTTLTHDIVSQLETGLYVVQLQENNLSIGVVIGIIFGGVLLLGVIIVILVICSQKRKSKPETMETNDRLVQKSPIRVQFKPQLEIAIDNQENQIIEQRISFTDSNDEGSPQDVISLQKQQSPIVSSTQNTIE</sequence>
<accession>A0A146JX30</accession>
<keyword evidence="2" id="KW-0472">Membrane</keyword>
<evidence type="ECO:0000256" key="2">
    <source>
        <dbReference type="SAM" id="Phobius"/>
    </source>
</evidence>
<evidence type="ECO:0000313" key="3">
    <source>
        <dbReference type="EMBL" id="JAP89027.1"/>
    </source>
</evidence>
<dbReference type="AlphaFoldDB" id="A0A146JX30"/>